<keyword evidence="1" id="KW-1133">Transmembrane helix</keyword>
<feature type="transmembrane region" description="Helical" evidence="1">
    <location>
        <begin position="141"/>
        <end position="168"/>
    </location>
</feature>
<accession>A0A1H0JCE2</accession>
<feature type="transmembrane region" description="Helical" evidence="1">
    <location>
        <begin position="56"/>
        <end position="74"/>
    </location>
</feature>
<gene>
    <name evidence="2" type="ORF">SAMN05192558_10333</name>
</gene>
<evidence type="ECO:0000313" key="3">
    <source>
        <dbReference type="Proteomes" id="UP000199651"/>
    </source>
</evidence>
<feature type="transmembrane region" description="Helical" evidence="1">
    <location>
        <begin position="116"/>
        <end position="134"/>
    </location>
</feature>
<feature type="transmembrane region" description="Helical" evidence="1">
    <location>
        <begin position="195"/>
        <end position="217"/>
    </location>
</feature>
<dbReference type="AlphaFoldDB" id="A0A1H0JCE2"/>
<dbReference type="Proteomes" id="UP000199651">
    <property type="component" value="Unassembled WGS sequence"/>
</dbReference>
<dbReference type="EMBL" id="FNJB01000003">
    <property type="protein sequence ID" value="SDO41418.1"/>
    <property type="molecule type" value="Genomic_DNA"/>
</dbReference>
<keyword evidence="1" id="KW-0812">Transmembrane</keyword>
<dbReference type="RefSeq" id="WP_228769737.1">
    <property type="nucleotide sequence ID" value="NZ_FNDV01000002.1"/>
</dbReference>
<organism evidence="2 3">
    <name type="scientific">Actinokineospora alba</name>
    <dbReference type="NCBI Taxonomy" id="504798"/>
    <lineage>
        <taxon>Bacteria</taxon>
        <taxon>Bacillati</taxon>
        <taxon>Actinomycetota</taxon>
        <taxon>Actinomycetes</taxon>
        <taxon>Pseudonocardiales</taxon>
        <taxon>Pseudonocardiaceae</taxon>
        <taxon>Actinokineospora</taxon>
    </lineage>
</organism>
<proteinExistence type="predicted"/>
<dbReference type="Pfam" id="PF06182">
    <property type="entry name" value="ABC2_membrane_6"/>
    <property type="match status" value="1"/>
</dbReference>
<keyword evidence="1" id="KW-0472">Membrane</keyword>
<sequence length="261" mass="28040">MYGHVLRAQIRSQTQYRTSFAVEVIGSVMLNGLDLATVFVLFSVAGSLGGFGGTEVFLLTTLSAFAFAVADLVVGNADKLRDYVRTGLFDTLLLRPLSALWQLLAVNFAPRRVGRAVQGLVLYVVALAIADIDWDLARAVYAVGAPVAGAVFFGSFFIAGSTLAFWWVESGEMANAFTYGGRDFSAYPSTMYGGWFRTVFASALGFGFVAYLPTLALVGRADPLGAPDWLRWCSPAVALIAAGLAALFWRTGVRHYRSTGS</sequence>
<feature type="transmembrane region" description="Helical" evidence="1">
    <location>
        <begin position="20"/>
        <end position="44"/>
    </location>
</feature>
<dbReference type="PANTHER" id="PTHR36833">
    <property type="entry name" value="SLR0610 PROTEIN-RELATED"/>
    <property type="match status" value="1"/>
</dbReference>
<dbReference type="PANTHER" id="PTHR36833:SF1">
    <property type="entry name" value="INTEGRAL MEMBRANE TRANSPORT PROTEIN"/>
    <property type="match status" value="1"/>
</dbReference>
<feature type="transmembrane region" description="Helical" evidence="1">
    <location>
        <begin position="229"/>
        <end position="249"/>
    </location>
</feature>
<keyword evidence="3" id="KW-1185">Reference proteome</keyword>
<protein>
    <submittedName>
        <fullName evidence="2">ABC-2 type transport system permease protein</fullName>
    </submittedName>
</protein>
<dbReference type="InterPro" id="IPR010390">
    <property type="entry name" value="ABC-2_transporter-like"/>
</dbReference>
<evidence type="ECO:0000313" key="2">
    <source>
        <dbReference type="EMBL" id="SDO41418.1"/>
    </source>
</evidence>
<name>A0A1H0JCE2_9PSEU</name>
<reference evidence="3" key="1">
    <citation type="submission" date="2016-10" db="EMBL/GenBank/DDBJ databases">
        <authorList>
            <person name="Varghese N."/>
            <person name="Submissions S."/>
        </authorList>
    </citation>
    <scope>NUCLEOTIDE SEQUENCE [LARGE SCALE GENOMIC DNA]</scope>
    <source>
        <strain evidence="3">IBRC-M 10655</strain>
    </source>
</reference>
<evidence type="ECO:0000256" key="1">
    <source>
        <dbReference type="SAM" id="Phobius"/>
    </source>
</evidence>
<dbReference type="STRING" id="504798.SAMN05421871_10220"/>